<evidence type="ECO:0000313" key="4">
    <source>
        <dbReference type="Proteomes" id="UP001199054"/>
    </source>
</evidence>
<organism evidence="3 4">
    <name type="scientific">Streptomyces antimicrobicus</name>
    <dbReference type="NCBI Taxonomy" id="2883108"/>
    <lineage>
        <taxon>Bacteria</taxon>
        <taxon>Bacillati</taxon>
        <taxon>Actinomycetota</taxon>
        <taxon>Actinomycetes</taxon>
        <taxon>Kitasatosporales</taxon>
        <taxon>Streptomycetaceae</taxon>
        <taxon>Streptomyces</taxon>
    </lineage>
</organism>
<accession>A0ABS8BFF1</accession>
<dbReference type="EMBL" id="JAJAUY010000210">
    <property type="protein sequence ID" value="MCB5183366.1"/>
    <property type="molecule type" value="Genomic_DNA"/>
</dbReference>
<feature type="region of interest" description="Disordered" evidence="1">
    <location>
        <begin position="28"/>
        <end position="50"/>
    </location>
</feature>
<evidence type="ECO:0000313" key="3">
    <source>
        <dbReference type="EMBL" id="MCB5183366.1"/>
    </source>
</evidence>
<proteinExistence type="predicted"/>
<sequence>MGTGPARRSSLLLCALLLSAGCSTARAPADAGPGATATPATPAPHSTSPQELCTSLITHWTAVILAGDPQAGLDYQAMGLSGGQNEILRDIVAAARAEQRTGGPDAARALTAREAERRCADRYRSGTPTGGPW</sequence>
<evidence type="ECO:0008006" key="5">
    <source>
        <dbReference type="Google" id="ProtNLM"/>
    </source>
</evidence>
<feature type="compositionally biased region" description="Low complexity" evidence="1">
    <location>
        <begin position="28"/>
        <end position="44"/>
    </location>
</feature>
<keyword evidence="2" id="KW-0732">Signal</keyword>
<gene>
    <name evidence="3" type="ORF">LG632_28910</name>
</gene>
<dbReference type="RefSeq" id="WP_226730764.1">
    <property type="nucleotide sequence ID" value="NZ_JAJAUY010000210.1"/>
</dbReference>
<evidence type="ECO:0000256" key="1">
    <source>
        <dbReference type="SAM" id="MobiDB-lite"/>
    </source>
</evidence>
<reference evidence="3 4" key="1">
    <citation type="submission" date="2021-10" db="EMBL/GenBank/DDBJ databases">
        <title>Streptomyces sp. strain SMC 277, a novel streptomycete isolated from soil.</title>
        <authorList>
            <person name="Chanama M."/>
        </authorList>
    </citation>
    <scope>NUCLEOTIDE SEQUENCE [LARGE SCALE GENOMIC DNA]</scope>
    <source>
        <strain evidence="3 4">SMC 277</strain>
    </source>
</reference>
<feature type="signal peptide" evidence="2">
    <location>
        <begin position="1"/>
        <end position="25"/>
    </location>
</feature>
<dbReference type="Proteomes" id="UP001199054">
    <property type="component" value="Unassembled WGS sequence"/>
</dbReference>
<name>A0ABS8BFF1_9ACTN</name>
<keyword evidence="4" id="KW-1185">Reference proteome</keyword>
<feature type="chain" id="PRO_5045679476" description="Lipoprotein" evidence="2">
    <location>
        <begin position="26"/>
        <end position="133"/>
    </location>
</feature>
<protein>
    <recommendedName>
        <fullName evidence="5">Lipoprotein</fullName>
    </recommendedName>
</protein>
<dbReference type="PROSITE" id="PS51257">
    <property type="entry name" value="PROKAR_LIPOPROTEIN"/>
    <property type="match status" value="1"/>
</dbReference>
<evidence type="ECO:0000256" key="2">
    <source>
        <dbReference type="SAM" id="SignalP"/>
    </source>
</evidence>
<comment type="caution">
    <text evidence="3">The sequence shown here is derived from an EMBL/GenBank/DDBJ whole genome shotgun (WGS) entry which is preliminary data.</text>
</comment>